<dbReference type="OrthoDB" id="2468688at2"/>
<evidence type="ECO:0000313" key="3">
    <source>
        <dbReference type="EMBL" id="OAR03673.1"/>
    </source>
</evidence>
<dbReference type="InterPro" id="IPR027275">
    <property type="entry name" value="PRC-brl_dom"/>
</dbReference>
<dbReference type="AlphaFoldDB" id="A0A132NCT6"/>
<dbReference type="PANTHER" id="PTHR40061">
    <property type="entry name" value="SPORULATION PROTEIN YLMC-RELATED"/>
    <property type="match status" value="1"/>
</dbReference>
<gene>
    <name evidence="4" type="ORF">HSCHL_0769</name>
    <name evidence="2" type="ORF">KM312_09485</name>
    <name evidence="3" type="ORF">SA87_00300</name>
</gene>
<name>A0A132NCT6_HYDSH</name>
<dbReference type="Gene3D" id="2.30.30.240">
    <property type="entry name" value="PRC-barrel domain"/>
    <property type="match status" value="1"/>
</dbReference>
<dbReference type="PANTHER" id="PTHR40061:SF1">
    <property type="entry name" value="SPORULATION PROTEIN YLMC-RELATED"/>
    <property type="match status" value="1"/>
</dbReference>
<dbReference type="EMBL" id="PEBV01000006">
    <property type="protein sequence ID" value="PTQ54125.1"/>
    <property type="molecule type" value="Genomic_DNA"/>
</dbReference>
<dbReference type="InterPro" id="IPR011033">
    <property type="entry name" value="PRC_barrel-like_sf"/>
</dbReference>
<dbReference type="EMBL" id="JAHHQF010000070">
    <property type="protein sequence ID" value="MBT9282856.1"/>
    <property type="molecule type" value="Genomic_DNA"/>
</dbReference>
<dbReference type="RefSeq" id="WP_066202594.1">
    <property type="nucleotide sequence ID" value="NZ_CBCSAS010000005.1"/>
</dbReference>
<dbReference type="EMBL" id="JXBB01000045">
    <property type="protein sequence ID" value="OAR03673.1"/>
    <property type="molecule type" value="Genomic_DNA"/>
</dbReference>
<dbReference type="InterPro" id="IPR014238">
    <property type="entry name" value="Spore_YlmC/YmxH"/>
</dbReference>
<evidence type="ECO:0000313" key="6">
    <source>
        <dbReference type="Proteomes" id="UP000244180"/>
    </source>
</evidence>
<dbReference type="Proteomes" id="UP000244180">
    <property type="component" value="Unassembled WGS sequence"/>
</dbReference>
<dbReference type="STRING" id="1484.SA87_00300"/>
<sequence>MRMSELGGKELIDLSTGERLGMIHEADLVVDPEDGAIAAILLPERRGFWRKARGEIAIPWAAIRTIGPEMVIVELGPARARAYG</sequence>
<reference evidence="3 5" key="1">
    <citation type="submission" date="2015-09" db="EMBL/GenBank/DDBJ databases">
        <title>Draft genome sequence of Hydrogenibacillus schlegelii DSM 2000.</title>
        <authorList>
            <person name="Hemp J."/>
        </authorList>
    </citation>
    <scope>NUCLEOTIDE SEQUENCE [LARGE SCALE GENOMIC DNA]</scope>
    <source>
        <strain evidence="3 5">MA 48</strain>
    </source>
</reference>
<comment type="caution">
    <text evidence="4">The sequence shown here is derived from an EMBL/GenBank/DDBJ whole genome shotgun (WGS) entry which is preliminary data.</text>
</comment>
<dbReference type="Proteomes" id="UP000748108">
    <property type="component" value="Unassembled WGS sequence"/>
</dbReference>
<dbReference type="SUPFAM" id="SSF50346">
    <property type="entry name" value="PRC-barrel domain"/>
    <property type="match status" value="1"/>
</dbReference>
<reference evidence="4 6" key="2">
    <citation type="submission" date="2017-08" db="EMBL/GenBank/DDBJ databases">
        <title>Burning lignite coal seam in the remote Altai Mountains harbors a hydrogen-driven thermophilic microbial community.</title>
        <authorList>
            <person name="Kadnikov V.V."/>
            <person name="Mardanov A.V."/>
            <person name="Ivasenko D."/>
            <person name="Beletsky A.V."/>
            <person name="Karnachuk O.V."/>
            <person name="Ravin N.V."/>
        </authorList>
    </citation>
    <scope>NUCLEOTIDE SEQUENCE [LARGE SCALE GENOMIC DNA]</scope>
    <source>
        <strain evidence="4">AL33</strain>
    </source>
</reference>
<evidence type="ECO:0000313" key="5">
    <source>
        <dbReference type="Proteomes" id="UP000243024"/>
    </source>
</evidence>
<proteinExistence type="predicted"/>
<reference evidence="2" key="3">
    <citation type="journal article" date="2021" name="Microbiology">
        <title>Metagenomic Analysis of the Microbial Community in the Underground Coal Fire Area (Kemerovo Region, Russia) Revealed Predominance of Thermophilic Members of the Phyla Deinococcus-thermus, Aquificae, and Firmicutes.</title>
        <authorList>
            <person name="Kadnikov V."/>
            <person name="Mardanov A.V."/>
            <person name="Beletsky A.V."/>
            <person name="Karnachuk O.V."/>
            <person name="Ravin N.V."/>
        </authorList>
    </citation>
    <scope>NUCLEOTIDE SEQUENCE</scope>
    <source>
        <strain evidence="2">RBS10-49</strain>
    </source>
</reference>
<evidence type="ECO:0000313" key="4">
    <source>
        <dbReference type="EMBL" id="PTQ54125.1"/>
    </source>
</evidence>
<dbReference type="Pfam" id="PF05239">
    <property type="entry name" value="PRC"/>
    <property type="match status" value="1"/>
</dbReference>
<protein>
    <submittedName>
        <fullName evidence="2">YlmC/YmxH family sporulation protein</fullName>
    </submittedName>
</protein>
<accession>A0A132NCT6</accession>
<evidence type="ECO:0000313" key="2">
    <source>
        <dbReference type="EMBL" id="MBT9282856.1"/>
    </source>
</evidence>
<organism evidence="4 6">
    <name type="scientific">Hydrogenibacillus schlegelii</name>
    <name type="common">Bacillus schlegelii</name>
    <dbReference type="NCBI Taxonomy" id="1484"/>
    <lineage>
        <taxon>Bacteria</taxon>
        <taxon>Bacillati</taxon>
        <taxon>Bacillota</taxon>
        <taxon>Bacilli</taxon>
        <taxon>Bacillales</taxon>
        <taxon>Bacillales Family X. Incertae Sedis</taxon>
        <taxon>Hydrogenibacillus</taxon>
    </lineage>
</organism>
<keyword evidence="5" id="KW-1185">Reference proteome</keyword>
<dbReference type="NCBIfam" id="TIGR02888">
    <property type="entry name" value="spore_YlmC_YmxH"/>
    <property type="match status" value="1"/>
</dbReference>
<feature type="domain" description="PRC-barrel" evidence="1">
    <location>
        <begin position="2"/>
        <end position="74"/>
    </location>
</feature>
<dbReference type="Proteomes" id="UP000243024">
    <property type="component" value="Unassembled WGS sequence"/>
</dbReference>
<evidence type="ECO:0000259" key="1">
    <source>
        <dbReference type="Pfam" id="PF05239"/>
    </source>
</evidence>